<protein>
    <submittedName>
        <fullName evidence="3">PREDICTED: DETOXIFICATION</fullName>
    </submittedName>
</protein>
<proteinExistence type="inferred from homology"/>
<dbReference type="EMBL" id="CABIKO010000436">
    <property type="protein sequence ID" value="VVA36197.1"/>
    <property type="molecule type" value="Genomic_DNA"/>
</dbReference>
<dbReference type="GO" id="GO:0015297">
    <property type="term" value="F:antiporter activity"/>
    <property type="evidence" value="ECO:0007669"/>
    <property type="project" value="InterPro"/>
</dbReference>
<comment type="similarity">
    <text evidence="1">Belongs to the multi antimicrobial extrusion (MATE) (TC 2.A.66.1) family.</text>
</comment>
<feature type="region of interest" description="Disordered" evidence="2">
    <location>
        <begin position="186"/>
        <end position="208"/>
    </location>
</feature>
<dbReference type="InParanoid" id="A0A5E4G8T4"/>
<sequence>MAASSSASFTFVAERRLHDQLESFPATAHPSFISNASFTPDADDIPPILSFRDFFREFYKETKKLRYLAGPAIFTSLCQYSLGAITQVFAGQVGTLELAAVSIENFVIAGFSFGVMLGMGSALETLCGDIHAEVMGDPEHDGRALMLFIHLRPTAAPADRADRRDIEGGGSVRHLDDTAAVRVRHEFPNSEVPAGAEQDHGDGGHNRAGSGSAYGVQLAVDAEAGAGPGGWGRGAERVLVVHRVGTVDLHLFRDLWSSLGWVLVEGLSESLEFCEAVSRICNHALLNKVFRRSRLMQKLFSRSKRLFRRTQMEF</sequence>
<dbReference type="PANTHER" id="PTHR11206">
    <property type="entry name" value="MULTIDRUG RESISTANCE PROTEIN"/>
    <property type="match status" value="1"/>
</dbReference>
<dbReference type="Gramene" id="VVA36197">
    <property type="protein sequence ID" value="VVA36197"/>
    <property type="gene ID" value="Prudul26B026390"/>
</dbReference>
<dbReference type="Pfam" id="PF01554">
    <property type="entry name" value="MatE"/>
    <property type="match status" value="1"/>
</dbReference>
<evidence type="ECO:0000313" key="3">
    <source>
        <dbReference type="EMBL" id="VVA36197.1"/>
    </source>
</evidence>
<reference evidence="4" key="1">
    <citation type="journal article" date="2020" name="Plant J.">
        <title>Transposons played a major role in the diversification between the closely related almond and peach genomes: results from the almond genome sequence.</title>
        <authorList>
            <person name="Alioto T."/>
            <person name="Alexiou K.G."/>
            <person name="Bardil A."/>
            <person name="Barteri F."/>
            <person name="Castanera R."/>
            <person name="Cruz F."/>
            <person name="Dhingra A."/>
            <person name="Duval H."/>
            <person name="Fernandez I Marti A."/>
            <person name="Frias L."/>
            <person name="Galan B."/>
            <person name="Garcia J.L."/>
            <person name="Howad W."/>
            <person name="Gomez-Garrido J."/>
            <person name="Gut M."/>
            <person name="Julca I."/>
            <person name="Morata J."/>
            <person name="Puigdomenech P."/>
            <person name="Ribeca P."/>
            <person name="Rubio Cabetas M.J."/>
            <person name="Vlasova A."/>
            <person name="Wirthensohn M."/>
            <person name="Garcia-Mas J."/>
            <person name="Gabaldon T."/>
            <person name="Casacuberta J.M."/>
            <person name="Arus P."/>
        </authorList>
    </citation>
    <scope>NUCLEOTIDE SEQUENCE [LARGE SCALE GENOMIC DNA]</scope>
    <source>
        <strain evidence="4">cv. Texas</strain>
    </source>
</reference>
<accession>A0A5E4G8T4</accession>
<gene>
    <name evidence="3" type="ORF">ALMOND_2B026390</name>
</gene>
<name>A0A5E4G8T4_PRUDU</name>
<dbReference type="InterPro" id="IPR002528">
    <property type="entry name" value="MATE_fam"/>
</dbReference>
<dbReference type="Proteomes" id="UP000327085">
    <property type="component" value="Chromosome 1"/>
</dbReference>
<evidence type="ECO:0000256" key="2">
    <source>
        <dbReference type="SAM" id="MobiDB-lite"/>
    </source>
</evidence>
<dbReference type="GO" id="GO:0042910">
    <property type="term" value="F:xenobiotic transmembrane transporter activity"/>
    <property type="evidence" value="ECO:0007669"/>
    <property type="project" value="InterPro"/>
</dbReference>
<evidence type="ECO:0000313" key="4">
    <source>
        <dbReference type="Proteomes" id="UP000327085"/>
    </source>
</evidence>
<evidence type="ECO:0000256" key="1">
    <source>
        <dbReference type="ARBA" id="ARBA00010199"/>
    </source>
</evidence>
<dbReference type="GO" id="GO:0016020">
    <property type="term" value="C:membrane"/>
    <property type="evidence" value="ECO:0007669"/>
    <property type="project" value="InterPro"/>
</dbReference>
<organism evidence="3 4">
    <name type="scientific">Prunus dulcis</name>
    <name type="common">Almond</name>
    <name type="synonym">Amygdalus dulcis</name>
    <dbReference type="NCBI Taxonomy" id="3755"/>
    <lineage>
        <taxon>Eukaryota</taxon>
        <taxon>Viridiplantae</taxon>
        <taxon>Streptophyta</taxon>
        <taxon>Embryophyta</taxon>
        <taxon>Tracheophyta</taxon>
        <taxon>Spermatophyta</taxon>
        <taxon>Magnoliopsida</taxon>
        <taxon>eudicotyledons</taxon>
        <taxon>Gunneridae</taxon>
        <taxon>Pentapetalae</taxon>
        <taxon>rosids</taxon>
        <taxon>fabids</taxon>
        <taxon>Rosales</taxon>
        <taxon>Rosaceae</taxon>
        <taxon>Amygdaloideae</taxon>
        <taxon>Amygdaleae</taxon>
        <taxon>Prunus</taxon>
    </lineage>
</organism>
<dbReference type="AlphaFoldDB" id="A0A5E4G8T4"/>